<dbReference type="AlphaFoldDB" id="A0A165GYB0"/>
<protein>
    <submittedName>
        <fullName evidence="2">Uncharacterized protein</fullName>
    </submittedName>
</protein>
<dbReference type="EMBL" id="KV423949">
    <property type="protein sequence ID" value="KZT58641.1"/>
    <property type="molecule type" value="Genomic_DNA"/>
</dbReference>
<gene>
    <name evidence="2" type="ORF">CALCODRAFT_554723</name>
</gene>
<name>A0A165GYB0_9BASI</name>
<accession>A0A165GYB0</accession>
<feature type="region of interest" description="Disordered" evidence="1">
    <location>
        <begin position="221"/>
        <end position="257"/>
    </location>
</feature>
<evidence type="ECO:0000313" key="2">
    <source>
        <dbReference type="EMBL" id="KZT58641.1"/>
    </source>
</evidence>
<sequence>MPSLSDHFRYFDAQDYLEKKVRHLSDEELQLKEQEKRRKQVGSAAGTGIGVGAAFFTAGTSLITGALSARAWSIQKQKLVVLREELARRNLPCLERSHLKDWAQPFVLRLGPSLVTGGVALGLEDAIGSTVVPAVDAVINSASHETVSATLLNGINGAGQGIEHAGHAIVAATQGHPDSLQPFLATGNPIEQVGVLAGQAVFDEGVEEMTSLATGATMTNVGNSIGKPHSHRSPHTPNKLVIEKAADDQPPTETATP</sequence>
<keyword evidence="3" id="KW-1185">Reference proteome</keyword>
<dbReference type="OrthoDB" id="3874448at2759"/>
<proteinExistence type="predicted"/>
<organism evidence="2 3">
    <name type="scientific">Calocera cornea HHB12733</name>
    <dbReference type="NCBI Taxonomy" id="1353952"/>
    <lineage>
        <taxon>Eukaryota</taxon>
        <taxon>Fungi</taxon>
        <taxon>Dikarya</taxon>
        <taxon>Basidiomycota</taxon>
        <taxon>Agaricomycotina</taxon>
        <taxon>Dacrymycetes</taxon>
        <taxon>Dacrymycetales</taxon>
        <taxon>Dacrymycetaceae</taxon>
        <taxon>Calocera</taxon>
    </lineage>
</organism>
<evidence type="ECO:0000256" key="1">
    <source>
        <dbReference type="SAM" id="MobiDB-lite"/>
    </source>
</evidence>
<dbReference type="Proteomes" id="UP000076842">
    <property type="component" value="Unassembled WGS sequence"/>
</dbReference>
<dbReference type="InParanoid" id="A0A165GYB0"/>
<evidence type="ECO:0000313" key="3">
    <source>
        <dbReference type="Proteomes" id="UP000076842"/>
    </source>
</evidence>
<reference evidence="2 3" key="1">
    <citation type="journal article" date="2016" name="Mol. Biol. Evol.">
        <title>Comparative Genomics of Early-Diverging Mushroom-Forming Fungi Provides Insights into the Origins of Lignocellulose Decay Capabilities.</title>
        <authorList>
            <person name="Nagy L.G."/>
            <person name="Riley R."/>
            <person name="Tritt A."/>
            <person name="Adam C."/>
            <person name="Daum C."/>
            <person name="Floudas D."/>
            <person name="Sun H."/>
            <person name="Yadav J.S."/>
            <person name="Pangilinan J."/>
            <person name="Larsson K.H."/>
            <person name="Matsuura K."/>
            <person name="Barry K."/>
            <person name="Labutti K."/>
            <person name="Kuo R."/>
            <person name="Ohm R.A."/>
            <person name="Bhattacharya S.S."/>
            <person name="Shirouzu T."/>
            <person name="Yoshinaga Y."/>
            <person name="Martin F.M."/>
            <person name="Grigoriev I.V."/>
            <person name="Hibbett D.S."/>
        </authorList>
    </citation>
    <scope>NUCLEOTIDE SEQUENCE [LARGE SCALE GENOMIC DNA]</scope>
    <source>
        <strain evidence="2 3">HHB12733</strain>
    </source>
</reference>
<dbReference type="STRING" id="1353952.A0A165GYB0"/>